<feature type="transmembrane region" description="Helical" evidence="8">
    <location>
        <begin position="320"/>
        <end position="344"/>
    </location>
</feature>
<keyword evidence="6 8" id="KW-1133">Transmembrane helix</keyword>
<dbReference type="PANTHER" id="PTHR43357">
    <property type="entry name" value="INNER MEMBRANE ABC TRANSPORTER PERMEASE PROTEIN YDCV"/>
    <property type="match status" value="1"/>
</dbReference>
<feature type="transmembrane region" description="Helical" evidence="8">
    <location>
        <begin position="268"/>
        <end position="288"/>
    </location>
</feature>
<comment type="subcellular location">
    <subcellularLocation>
        <location evidence="1">Cell inner membrane</location>
        <topology evidence="1">Multi-pass membrane protein</topology>
    </subcellularLocation>
    <subcellularLocation>
        <location evidence="8">Cell membrane</location>
        <topology evidence="8">Multi-pass membrane protein</topology>
    </subcellularLocation>
</comment>
<comment type="similarity">
    <text evidence="8">Belongs to the binding-protein-dependent transport system permease family.</text>
</comment>
<keyword evidence="11" id="KW-1185">Reference proteome</keyword>
<feature type="transmembrane region" description="Helical" evidence="8">
    <location>
        <begin position="489"/>
        <end position="512"/>
    </location>
</feature>
<keyword evidence="3" id="KW-1003">Cell membrane</keyword>
<evidence type="ECO:0000256" key="5">
    <source>
        <dbReference type="ARBA" id="ARBA00022692"/>
    </source>
</evidence>
<feature type="transmembrane region" description="Helical" evidence="8">
    <location>
        <begin position="546"/>
        <end position="568"/>
    </location>
</feature>
<evidence type="ECO:0000256" key="6">
    <source>
        <dbReference type="ARBA" id="ARBA00022989"/>
    </source>
</evidence>
<keyword evidence="5 8" id="KW-0812">Transmembrane</keyword>
<gene>
    <name evidence="10" type="ORF">GCM10023346_20670</name>
</gene>
<dbReference type="PANTHER" id="PTHR43357:SF4">
    <property type="entry name" value="INNER MEMBRANE ABC TRANSPORTER PERMEASE PROTEIN YDCV"/>
    <property type="match status" value="1"/>
</dbReference>
<reference evidence="11" key="1">
    <citation type="journal article" date="2019" name="Int. J. Syst. Evol. Microbiol.">
        <title>The Global Catalogue of Microorganisms (GCM) 10K type strain sequencing project: providing services to taxonomists for standard genome sequencing and annotation.</title>
        <authorList>
            <consortium name="The Broad Institute Genomics Platform"/>
            <consortium name="The Broad Institute Genome Sequencing Center for Infectious Disease"/>
            <person name="Wu L."/>
            <person name="Ma J."/>
        </authorList>
    </citation>
    <scope>NUCLEOTIDE SEQUENCE [LARGE SCALE GENOMIC DNA]</scope>
    <source>
        <strain evidence="11">JCM 18514</strain>
    </source>
</reference>
<feature type="transmembrane region" description="Helical" evidence="8">
    <location>
        <begin position="440"/>
        <end position="458"/>
    </location>
</feature>
<feature type="transmembrane region" description="Helical" evidence="8">
    <location>
        <begin position="211"/>
        <end position="233"/>
    </location>
</feature>
<dbReference type="EMBL" id="BAABKK010000011">
    <property type="protein sequence ID" value="GAA5194081.1"/>
    <property type="molecule type" value="Genomic_DNA"/>
</dbReference>
<feature type="transmembrane region" description="Helical" evidence="8">
    <location>
        <begin position="412"/>
        <end position="434"/>
    </location>
</feature>
<accession>A0ABP9SD11</accession>
<keyword evidence="7 8" id="KW-0472">Membrane</keyword>
<dbReference type="InterPro" id="IPR035906">
    <property type="entry name" value="MetI-like_sf"/>
</dbReference>
<dbReference type="RefSeq" id="WP_345449246.1">
    <property type="nucleotide sequence ID" value="NZ_BAABKK010000011.1"/>
</dbReference>
<feature type="transmembrane region" description="Helical" evidence="8">
    <location>
        <begin position="163"/>
        <end position="185"/>
    </location>
</feature>
<feature type="transmembrane region" description="Helical" evidence="8">
    <location>
        <begin position="33"/>
        <end position="57"/>
    </location>
</feature>
<feature type="domain" description="ABC transmembrane type-1" evidence="9">
    <location>
        <begin position="77"/>
        <end position="289"/>
    </location>
</feature>
<evidence type="ECO:0000256" key="7">
    <source>
        <dbReference type="ARBA" id="ARBA00023136"/>
    </source>
</evidence>
<name>A0ABP9SD11_9MICC</name>
<feature type="transmembrane region" description="Helical" evidence="8">
    <location>
        <begin position="113"/>
        <end position="135"/>
    </location>
</feature>
<dbReference type="PROSITE" id="PS50928">
    <property type="entry name" value="ABC_TM1"/>
    <property type="match status" value="2"/>
</dbReference>
<dbReference type="Proteomes" id="UP001500200">
    <property type="component" value="Unassembled WGS sequence"/>
</dbReference>
<dbReference type="Gene3D" id="1.10.3720.10">
    <property type="entry name" value="MetI-like"/>
    <property type="match status" value="2"/>
</dbReference>
<keyword evidence="2 8" id="KW-0813">Transport</keyword>
<evidence type="ECO:0000256" key="3">
    <source>
        <dbReference type="ARBA" id="ARBA00022475"/>
    </source>
</evidence>
<comment type="caution">
    <text evidence="10">The sequence shown here is derived from an EMBL/GenBank/DDBJ whole genome shotgun (WGS) entry which is preliminary data.</text>
</comment>
<organism evidence="10 11">
    <name type="scientific">Arthrobacter gyeryongensis</name>
    <dbReference type="NCBI Taxonomy" id="1650592"/>
    <lineage>
        <taxon>Bacteria</taxon>
        <taxon>Bacillati</taxon>
        <taxon>Actinomycetota</taxon>
        <taxon>Actinomycetes</taxon>
        <taxon>Micrococcales</taxon>
        <taxon>Micrococcaceae</taxon>
        <taxon>Arthrobacter</taxon>
    </lineage>
</organism>
<evidence type="ECO:0000259" key="9">
    <source>
        <dbReference type="PROSITE" id="PS50928"/>
    </source>
</evidence>
<dbReference type="CDD" id="cd06261">
    <property type="entry name" value="TM_PBP2"/>
    <property type="match status" value="2"/>
</dbReference>
<protein>
    <submittedName>
        <fullName evidence="10">Iron ABC transporter permease</fullName>
    </submittedName>
</protein>
<dbReference type="Pfam" id="PF00528">
    <property type="entry name" value="BPD_transp_1"/>
    <property type="match status" value="2"/>
</dbReference>
<evidence type="ECO:0000313" key="11">
    <source>
        <dbReference type="Proteomes" id="UP001500200"/>
    </source>
</evidence>
<sequence>MTALTTPTGRQSTTADEQSWFARQTARLGLPGVWTVYAVVLGAAVIIPIALFFAPALTDGGSALDRLLHIPDIGQTMATTVLLAVGATILGTALSVVLAVLASKVPSRIRSVVGIIPLLPLVVPPIAFVYGWIFVFDPRVGYANTLLRGLPFWSHADSGPVDIYTLGGILFVNTVEVSAVVFAFVDARLREINGSVEAAARIAGASPFRSFLTITLPLLRPALVAGLVVAFLLQLGQFTAPLFLGSRDNIQVITTAIFQLREGYPIDYPLTAALGLPLLVFGIIAIIVQRRAVGDQRKYVTLGSGRGIEAKLSGLSTAGLVAYGVLFIGVPIAAAALVALSPYWNGRLDQLQLGLTNIQQAFADPTVPDAIFNGLEASITASLIVTALGFIGSLAISGVLPAPRLIVRVIDFIFIAPLAVPRALLGVVVLFVFIQPPFNLYGTLTIYIIGYIFVALPLSMRSQYSSLIGVQSSLFEASRICGASQLRTVAGIAVPVAFRGMVASFAMSFVFLSNDVAVSLMIQAPGKEVVGTKLYTLEQAGTVPEIAVLALVMTVITAAILSITFALAGRSALENL</sequence>
<evidence type="ECO:0000313" key="10">
    <source>
        <dbReference type="EMBL" id="GAA5194081.1"/>
    </source>
</evidence>
<feature type="transmembrane region" description="Helical" evidence="8">
    <location>
        <begin position="77"/>
        <end position="101"/>
    </location>
</feature>
<dbReference type="SUPFAM" id="SSF161098">
    <property type="entry name" value="MetI-like"/>
    <property type="match status" value="2"/>
</dbReference>
<evidence type="ECO:0000256" key="8">
    <source>
        <dbReference type="RuleBase" id="RU363032"/>
    </source>
</evidence>
<dbReference type="InterPro" id="IPR000515">
    <property type="entry name" value="MetI-like"/>
</dbReference>
<evidence type="ECO:0000256" key="4">
    <source>
        <dbReference type="ARBA" id="ARBA00022519"/>
    </source>
</evidence>
<evidence type="ECO:0000256" key="1">
    <source>
        <dbReference type="ARBA" id="ARBA00004429"/>
    </source>
</evidence>
<evidence type="ECO:0000256" key="2">
    <source>
        <dbReference type="ARBA" id="ARBA00022448"/>
    </source>
</evidence>
<feature type="transmembrane region" description="Helical" evidence="8">
    <location>
        <begin position="379"/>
        <end position="400"/>
    </location>
</feature>
<feature type="domain" description="ABC transmembrane type-1" evidence="9">
    <location>
        <begin position="371"/>
        <end position="564"/>
    </location>
</feature>
<keyword evidence="4" id="KW-0997">Cell inner membrane</keyword>
<proteinExistence type="inferred from homology"/>